<dbReference type="OrthoDB" id="9810967at2"/>
<evidence type="ECO:0000313" key="10">
    <source>
        <dbReference type="Proteomes" id="UP000698242"/>
    </source>
</evidence>
<dbReference type="PANTHER" id="PTHR11054">
    <property type="entry name" value="6-PHOSPHOGLUCONOLACTONASE"/>
    <property type="match status" value="1"/>
</dbReference>
<comment type="function">
    <text evidence="2 7">Hydrolysis of 6-phosphogluconolactone to 6-phosphogluconate.</text>
</comment>
<organism evidence="9 10">
    <name type="scientific">Profundibacterium mesophilum KAUST100406-0324</name>
    <dbReference type="NCBI Taxonomy" id="1037889"/>
    <lineage>
        <taxon>Bacteria</taxon>
        <taxon>Pseudomonadati</taxon>
        <taxon>Pseudomonadota</taxon>
        <taxon>Alphaproteobacteria</taxon>
        <taxon>Rhodobacterales</taxon>
        <taxon>Roseobacteraceae</taxon>
        <taxon>Profundibacterium</taxon>
    </lineage>
</organism>
<evidence type="ECO:0000256" key="2">
    <source>
        <dbReference type="ARBA" id="ARBA00002681"/>
    </source>
</evidence>
<dbReference type="InterPro" id="IPR039104">
    <property type="entry name" value="6PGL"/>
</dbReference>
<dbReference type="EMBL" id="APKE01000027">
    <property type="protein sequence ID" value="KAF0675255.1"/>
    <property type="molecule type" value="Genomic_DNA"/>
</dbReference>
<gene>
    <name evidence="7 9" type="primary">pgl</name>
    <name evidence="9" type="ORF">PMES_02375</name>
</gene>
<accession>A0A921TBB1</accession>
<evidence type="ECO:0000256" key="5">
    <source>
        <dbReference type="ARBA" id="ARBA00013198"/>
    </source>
</evidence>
<proteinExistence type="inferred from homology"/>
<protein>
    <recommendedName>
        <fullName evidence="6 7">6-phosphogluconolactonase</fullName>
        <shortName evidence="7">6PGL</shortName>
        <ecNumber evidence="5 7">3.1.1.31</ecNumber>
    </recommendedName>
</protein>
<dbReference type="GO" id="GO:0005975">
    <property type="term" value="P:carbohydrate metabolic process"/>
    <property type="evidence" value="ECO:0007669"/>
    <property type="project" value="UniProtKB-UniRule"/>
</dbReference>
<comment type="caution">
    <text evidence="9">The sequence shown here is derived from an EMBL/GenBank/DDBJ whole genome shotgun (WGS) entry which is preliminary data.</text>
</comment>
<dbReference type="Gene3D" id="3.40.50.1360">
    <property type="match status" value="1"/>
</dbReference>
<dbReference type="NCBIfam" id="TIGR01198">
    <property type="entry name" value="pgl"/>
    <property type="match status" value="1"/>
</dbReference>
<comment type="pathway">
    <text evidence="3 7">Carbohydrate degradation; pentose phosphate pathway; D-ribulose 5-phosphate from D-glucose 6-phosphate (oxidative stage): step 2/3.</text>
</comment>
<dbReference type="Pfam" id="PF01182">
    <property type="entry name" value="Glucosamine_iso"/>
    <property type="match status" value="1"/>
</dbReference>
<sequence>MDLIEYPDAEMMMMDLADTLAGEISTCLTSHDWASLAVPGGTTPGPIFDTLSGARLQWDRVHVMLTDERWVPETSERSNTRLLRARLLRDRAAAARLVPLYAPAPTPEEAIETLIEGVRPELPISILLLGMGADMHTASLFPGADRLVQALSDDAPPLMAMRAEGAPEPRITLTAPALRSALSTHVVIIGPEKRAALERAQRLTAEEAPIMTVLRDATVHWAEG</sequence>
<evidence type="ECO:0000256" key="7">
    <source>
        <dbReference type="RuleBase" id="RU365095"/>
    </source>
</evidence>
<dbReference type="InterPro" id="IPR005900">
    <property type="entry name" value="6-phosphogluconolactonase_DevB"/>
</dbReference>
<dbReference type="AlphaFoldDB" id="A0A921TBB1"/>
<evidence type="ECO:0000256" key="6">
    <source>
        <dbReference type="ARBA" id="ARBA00020337"/>
    </source>
</evidence>
<comment type="similarity">
    <text evidence="4 7">Belongs to the glucosamine/galactosamine-6-phosphate isomerase family. 6-phosphogluconolactonase subfamily.</text>
</comment>
<dbReference type="InterPro" id="IPR006148">
    <property type="entry name" value="Glc/Gal-6P_isomerase"/>
</dbReference>
<dbReference type="EC" id="3.1.1.31" evidence="5 7"/>
<comment type="catalytic activity">
    <reaction evidence="1 7">
        <text>6-phospho-D-glucono-1,5-lactone + H2O = 6-phospho-D-gluconate + H(+)</text>
        <dbReference type="Rhea" id="RHEA:12556"/>
        <dbReference type="ChEBI" id="CHEBI:15377"/>
        <dbReference type="ChEBI" id="CHEBI:15378"/>
        <dbReference type="ChEBI" id="CHEBI:57955"/>
        <dbReference type="ChEBI" id="CHEBI:58759"/>
        <dbReference type="EC" id="3.1.1.31"/>
    </reaction>
</comment>
<evidence type="ECO:0000313" key="9">
    <source>
        <dbReference type="EMBL" id="KAF0675255.1"/>
    </source>
</evidence>
<keyword evidence="7 9" id="KW-0378">Hydrolase</keyword>
<feature type="domain" description="Glucosamine/galactosamine-6-phosphate isomerase" evidence="8">
    <location>
        <begin position="7"/>
        <end position="221"/>
    </location>
</feature>
<dbReference type="GO" id="GO:0017057">
    <property type="term" value="F:6-phosphogluconolactonase activity"/>
    <property type="evidence" value="ECO:0007669"/>
    <property type="project" value="UniProtKB-UniRule"/>
</dbReference>
<name>A0A921TBB1_9RHOB</name>
<evidence type="ECO:0000259" key="8">
    <source>
        <dbReference type="Pfam" id="PF01182"/>
    </source>
</evidence>
<evidence type="ECO:0000256" key="1">
    <source>
        <dbReference type="ARBA" id="ARBA00000832"/>
    </source>
</evidence>
<dbReference type="CDD" id="cd01400">
    <property type="entry name" value="6PGL"/>
    <property type="match status" value="1"/>
</dbReference>
<dbReference type="GO" id="GO:0006098">
    <property type="term" value="P:pentose-phosphate shunt"/>
    <property type="evidence" value="ECO:0007669"/>
    <property type="project" value="InterPro"/>
</dbReference>
<dbReference type="Proteomes" id="UP000698242">
    <property type="component" value="Unassembled WGS sequence"/>
</dbReference>
<dbReference type="RefSeq" id="WP_159965897.1">
    <property type="nucleotide sequence ID" value="NZ_APKE01000027.1"/>
</dbReference>
<reference evidence="9" key="1">
    <citation type="submission" date="2013-03" db="EMBL/GenBank/DDBJ databases">
        <title>Genome Sequence of the Profundibacterium mesophilum strain KAUST100406-0324T from Red Sea, a novel genus in the family Rhodobacteraceae.</title>
        <authorList>
            <person name="Essack M."/>
            <person name="Alam I."/>
            <person name="Lafi F."/>
            <person name="Alawi W."/>
            <person name="Kamanu F."/>
            <person name="Al-Suwailem A."/>
            <person name="Lee O.O."/>
            <person name="Xu Y."/>
            <person name="Bajic V."/>
            <person name="Qian P.-Y."/>
            <person name="Archer J."/>
        </authorList>
    </citation>
    <scope>NUCLEOTIDE SEQUENCE</scope>
    <source>
        <strain evidence="9">KAUST100406-0324</strain>
    </source>
</reference>
<keyword evidence="10" id="KW-1185">Reference proteome</keyword>
<evidence type="ECO:0000256" key="3">
    <source>
        <dbReference type="ARBA" id="ARBA00004961"/>
    </source>
</evidence>
<dbReference type="PANTHER" id="PTHR11054:SF0">
    <property type="entry name" value="6-PHOSPHOGLUCONOLACTONASE"/>
    <property type="match status" value="1"/>
</dbReference>
<evidence type="ECO:0000256" key="4">
    <source>
        <dbReference type="ARBA" id="ARBA00010662"/>
    </source>
</evidence>
<dbReference type="InterPro" id="IPR037171">
    <property type="entry name" value="NagB/RpiA_transferase-like"/>
</dbReference>
<dbReference type="SUPFAM" id="SSF100950">
    <property type="entry name" value="NagB/RpiA/CoA transferase-like"/>
    <property type="match status" value="1"/>
</dbReference>